<sequence length="401" mass="44799">MPYSLLKRALLCLLPLITGCESSMETSSAPFTPTTIKVATFNVSMEAGNYTPRGQQPNPDRLRELLANGDHPQIRNIAEILQRVRPDIVLLNEFDYIADRSRGVDAFRRHYLMVSQQGREPLDYPYAYTAPVNTGVPSPFDIDGDGIASGTGGDAWGYGLYPGQYGMVVLSRYPIDTEQVRQFQTFPWHRMPGAQPILNPDGTPFYDDATWRGLRLSSKSHWDVPINVNGEQIHLLAAHPTPPVFDGPEDRNGARNHDEIRLWADYLNNADYLEDDAGQRGGLAADTRFVIVGDYNASPSEGQSRPGAINQLLNHPRVNASERPRSTGGELHSPDNPNGPYHTAYWRAQVDYVLPSAFGFEPVRSGVFWPVDGLELSRLIADRNASSDHRLVWMELRLTEE</sequence>
<dbReference type="Proteomes" id="UP000006683">
    <property type="component" value="Chromosome"/>
</dbReference>
<dbReference type="Gene3D" id="3.60.10.10">
    <property type="entry name" value="Endonuclease/exonuclease/phosphatase"/>
    <property type="match status" value="1"/>
</dbReference>
<dbReference type="Pfam" id="PF03372">
    <property type="entry name" value="Exo_endo_phos"/>
    <property type="match status" value="1"/>
</dbReference>
<feature type="chain" id="PRO_5003151382" evidence="2">
    <location>
        <begin position="24"/>
        <end position="401"/>
    </location>
</feature>
<dbReference type="GO" id="GO:0004527">
    <property type="term" value="F:exonuclease activity"/>
    <property type="evidence" value="ECO:0007669"/>
    <property type="project" value="UniProtKB-KW"/>
</dbReference>
<keyword evidence="4" id="KW-0540">Nuclease</keyword>
<dbReference type="eggNOG" id="COG4222">
    <property type="taxonomic scope" value="Bacteria"/>
</dbReference>
<keyword evidence="4" id="KW-0378">Hydrolase</keyword>
<dbReference type="InterPro" id="IPR005135">
    <property type="entry name" value="Endo/exonuclease/phosphatase"/>
</dbReference>
<dbReference type="InterPro" id="IPR036691">
    <property type="entry name" value="Endo/exonu/phosph_ase_sf"/>
</dbReference>
<feature type="region of interest" description="Disordered" evidence="1">
    <location>
        <begin position="315"/>
        <end position="337"/>
    </location>
</feature>
<keyword evidence="2" id="KW-0732">Signal</keyword>
<gene>
    <name evidence="4" type="ordered locus">Fbal_1753</name>
</gene>
<reference evidence="4 5" key="1">
    <citation type="journal article" date="2010" name="Stand. Genomic Sci.">
        <title>Complete genome sequence of Ferrimonas balearica type strain (PAT).</title>
        <authorList>
            <person name="Nolan M."/>
            <person name="Sikorski J."/>
            <person name="Davenport K."/>
            <person name="Lucas S."/>
            <person name="Glavina Del Rio T."/>
            <person name="Tice H."/>
            <person name="Cheng J."/>
            <person name="Goodwin L."/>
            <person name="Pitluck S."/>
            <person name="Liolios K."/>
            <person name="Ivanova N."/>
            <person name="Mavromatis K."/>
            <person name="Ovchinnikova G."/>
            <person name="Pati A."/>
            <person name="Chen A."/>
            <person name="Palaniappan K."/>
            <person name="Land M."/>
            <person name="Hauser L."/>
            <person name="Chang Y."/>
            <person name="Jeffries C."/>
            <person name="Tapia R."/>
            <person name="Brettin T."/>
            <person name="Detter J."/>
            <person name="Han C."/>
            <person name="Yasawong M."/>
            <person name="Rohde M."/>
            <person name="Tindall B."/>
            <person name="Goker M."/>
            <person name="Woyke T."/>
            <person name="Bristow J."/>
            <person name="Eisen J."/>
            <person name="Markowitz V."/>
            <person name="Hugenholtz P."/>
            <person name="Kyrpides N."/>
            <person name="Klenk H."/>
            <person name="Lapidus A."/>
        </authorList>
    </citation>
    <scope>NUCLEOTIDE SEQUENCE [LARGE SCALE GENOMIC DNA]</scope>
    <source>
        <strain evidence="5">DSM 9799 / CCM 4581 / KCTC 23876 / PAT</strain>
    </source>
</reference>
<evidence type="ECO:0000256" key="2">
    <source>
        <dbReference type="SAM" id="SignalP"/>
    </source>
</evidence>
<dbReference type="GO" id="GO:0004519">
    <property type="term" value="F:endonuclease activity"/>
    <property type="evidence" value="ECO:0007669"/>
    <property type="project" value="UniProtKB-KW"/>
</dbReference>
<evidence type="ECO:0000313" key="4">
    <source>
        <dbReference type="EMBL" id="ADN75956.1"/>
    </source>
</evidence>
<dbReference type="EMBL" id="CP002209">
    <property type="protein sequence ID" value="ADN75956.1"/>
    <property type="molecule type" value="Genomic_DNA"/>
</dbReference>
<feature type="signal peptide" evidence="2">
    <location>
        <begin position="1"/>
        <end position="23"/>
    </location>
</feature>
<dbReference type="HOGENOM" id="CLU_042670_1_0_6"/>
<evidence type="ECO:0000313" key="5">
    <source>
        <dbReference type="Proteomes" id="UP000006683"/>
    </source>
</evidence>
<keyword evidence="4" id="KW-0255">Endonuclease</keyword>
<dbReference type="RefSeq" id="WP_013345262.1">
    <property type="nucleotide sequence ID" value="NC_014541.1"/>
</dbReference>
<dbReference type="GeneID" id="67181958"/>
<dbReference type="KEGG" id="fbl:Fbal_1753"/>
<organism evidence="4 5">
    <name type="scientific">Ferrimonas balearica (strain DSM 9799 / CCM 4581 / KCTC 23876 / PAT)</name>
    <dbReference type="NCBI Taxonomy" id="550540"/>
    <lineage>
        <taxon>Bacteria</taxon>
        <taxon>Pseudomonadati</taxon>
        <taxon>Pseudomonadota</taxon>
        <taxon>Gammaproteobacteria</taxon>
        <taxon>Alteromonadales</taxon>
        <taxon>Ferrimonadaceae</taxon>
        <taxon>Ferrimonas</taxon>
    </lineage>
</organism>
<keyword evidence="5" id="KW-1185">Reference proteome</keyword>
<evidence type="ECO:0000259" key="3">
    <source>
        <dbReference type="Pfam" id="PF03372"/>
    </source>
</evidence>
<accession>E1SS01</accession>
<name>E1SS01_FERBD</name>
<evidence type="ECO:0000256" key="1">
    <source>
        <dbReference type="SAM" id="MobiDB-lite"/>
    </source>
</evidence>
<proteinExistence type="predicted"/>
<dbReference type="PROSITE" id="PS51257">
    <property type="entry name" value="PROKAR_LIPOPROTEIN"/>
    <property type="match status" value="1"/>
</dbReference>
<keyword evidence="4" id="KW-0269">Exonuclease</keyword>
<dbReference type="AlphaFoldDB" id="E1SS01"/>
<protein>
    <submittedName>
        <fullName evidence="4">Endonuclease/exonuclease/phosphatase</fullName>
    </submittedName>
</protein>
<feature type="domain" description="Endonuclease/exonuclease/phosphatase" evidence="3">
    <location>
        <begin position="39"/>
        <end position="389"/>
    </location>
</feature>
<dbReference type="SUPFAM" id="SSF56219">
    <property type="entry name" value="DNase I-like"/>
    <property type="match status" value="1"/>
</dbReference>
<dbReference type="STRING" id="550540.Fbal_1753"/>